<dbReference type="InterPro" id="IPR014776">
    <property type="entry name" value="4pyrrole_Mease_sub2"/>
</dbReference>
<keyword evidence="10" id="KW-1185">Reference proteome</keyword>
<dbReference type="PANTHER" id="PTHR45790:SF4">
    <property type="entry name" value="COBALT-PRECORRIN-4 C(11)-METHYLTRANSFERASE"/>
    <property type="match status" value="1"/>
</dbReference>
<dbReference type="PROSITE" id="PS00839">
    <property type="entry name" value="SUMT_1"/>
    <property type="match status" value="1"/>
</dbReference>
<comment type="similarity">
    <text evidence="2 7">Belongs to the precorrin methyltransferase family.</text>
</comment>
<evidence type="ECO:0000313" key="10">
    <source>
        <dbReference type="Proteomes" id="UP001146067"/>
    </source>
</evidence>
<organism evidence="9 10">
    <name type="scientific">Glycomyces luteolus</name>
    <dbReference type="NCBI Taxonomy" id="2670330"/>
    <lineage>
        <taxon>Bacteria</taxon>
        <taxon>Bacillati</taxon>
        <taxon>Actinomycetota</taxon>
        <taxon>Actinomycetes</taxon>
        <taxon>Glycomycetales</taxon>
        <taxon>Glycomycetaceae</taxon>
        <taxon>Glycomyces</taxon>
    </lineage>
</organism>
<evidence type="ECO:0000256" key="2">
    <source>
        <dbReference type="ARBA" id="ARBA00005879"/>
    </source>
</evidence>
<sequence length="256" mass="27278">MSGAKIWFVGAGPGAADLLTVRAAKVIGEADIVVWASSLVHEDVLDYVRPGAEVLDSKTMTLEEVLDVYRRAAAEGLIVARLHSGDPSIYGAMQEQLEAVAELDADIEVVPGVTSVAATAAAVARELTIPEVAQSVVMTRMATRTPMPEGEDLASFARHGTTLALFLSASRPKRLQAELLGGGYAPETPCVVGYRVTWPEERIETCRLDELAATIRAMKVTMHTLVLVGPALGAQGTRSHLYSPGFAHTYRPARTA</sequence>
<evidence type="ECO:0000256" key="4">
    <source>
        <dbReference type="ARBA" id="ARBA00022603"/>
    </source>
</evidence>
<dbReference type="InterPro" id="IPR050161">
    <property type="entry name" value="Siro_Cobalamin_biosynth"/>
</dbReference>
<dbReference type="EC" id="2.1.1.133" evidence="9"/>
<proteinExistence type="inferred from homology"/>
<evidence type="ECO:0000256" key="3">
    <source>
        <dbReference type="ARBA" id="ARBA00022573"/>
    </source>
</evidence>
<dbReference type="GO" id="GO:0046026">
    <property type="term" value="F:precorrin-4 C11-methyltransferase activity"/>
    <property type="evidence" value="ECO:0007669"/>
    <property type="project" value="UniProtKB-EC"/>
</dbReference>
<dbReference type="EMBL" id="JAPZVP010000017">
    <property type="protein sequence ID" value="MDA1361907.1"/>
    <property type="molecule type" value="Genomic_DNA"/>
</dbReference>
<dbReference type="InterPro" id="IPR000878">
    <property type="entry name" value="4pyrrol_Mease"/>
</dbReference>
<feature type="domain" description="Tetrapyrrole methylase" evidence="8">
    <location>
        <begin position="5"/>
        <end position="212"/>
    </location>
</feature>
<accession>A0A9X3PDU4</accession>
<protein>
    <submittedName>
        <fullName evidence="9">Precorrin-4 C(11)-methyltransferase</fullName>
        <ecNumber evidence="9">2.1.1.133</ecNumber>
    </submittedName>
</protein>
<keyword evidence="3" id="KW-0169">Cobalamin biosynthesis</keyword>
<dbReference type="InterPro" id="IPR003043">
    <property type="entry name" value="Uropor_MeTrfase_CS"/>
</dbReference>
<keyword evidence="4 7" id="KW-0489">Methyltransferase</keyword>
<dbReference type="PROSITE" id="PS00840">
    <property type="entry name" value="SUMT_2"/>
    <property type="match status" value="1"/>
</dbReference>
<keyword evidence="6" id="KW-0949">S-adenosyl-L-methionine</keyword>
<comment type="pathway">
    <text evidence="1">Cofactor biosynthesis; adenosylcobalamin biosynthesis.</text>
</comment>
<evidence type="ECO:0000256" key="5">
    <source>
        <dbReference type="ARBA" id="ARBA00022679"/>
    </source>
</evidence>
<dbReference type="NCBIfam" id="TIGR01465">
    <property type="entry name" value="cobM_cbiF"/>
    <property type="match status" value="1"/>
</dbReference>
<dbReference type="GO" id="GO:0009236">
    <property type="term" value="P:cobalamin biosynthetic process"/>
    <property type="evidence" value="ECO:0007669"/>
    <property type="project" value="UniProtKB-KW"/>
</dbReference>
<keyword evidence="5 7" id="KW-0808">Transferase</keyword>
<dbReference type="SUPFAM" id="SSF53790">
    <property type="entry name" value="Tetrapyrrole methylase"/>
    <property type="match status" value="1"/>
</dbReference>
<dbReference type="Pfam" id="PF00590">
    <property type="entry name" value="TP_methylase"/>
    <property type="match status" value="1"/>
</dbReference>
<dbReference type="GO" id="GO:0032259">
    <property type="term" value="P:methylation"/>
    <property type="evidence" value="ECO:0007669"/>
    <property type="project" value="UniProtKB-KW"/>
</dbReference>
<dbReference type="InterPro" id="IPR014777">
    <property type="entry name" value="4pyrrole_Mease_sub1"/>
</dbReference>
<name>A0A9X3PDU4_9ACTN</name>
<evidence type="ECO:0000256" key="1">
    <source>
        <dbReference type="ARBA" id="ARBA00004953"/>
    </source>
</evidence>
<reference evidence="9" key="1">
    <citation type="submission" date="2022-12" db="EMBL/GenBank/DDBJ databases">
        <title>Gycomyces niveus sp.nov.,a novel actinomycete isolated from soil in Shouguan.</title>
        <authorList>
            <person name="Yang X."/>
        </authorList>
    </citation>
    <scope>NUCLEOTIDE SEQUENCE</scope>
    <source>
        <strain evidence="9">NEAU-A15</strain>
    </source>
</reference>
<comment type="caution">
    <text evidence="9">The sequence shown here is derived from an EMBL/GenBank/DDBJ whole genome shotgun (WGS) entry which is preliminary data.</text>
</comment>
<dbReference type="Proteomes" id="UP001146067">
    <property type="component" value="Unassembled WGS sequence"/>
</dbReference>
<dbReference type="InterPro" id="IPR006362">
    <property type="entry name" value="Cbl_synth_CobM/CibF"/>
</dbReference>
<dbReference type="Gene3D" id="3.30.950.10">
    <property type="entry name" value="Methyltransferase, Cobalt-precorrin-4 Transmethylase, Domain 2"/>
    <property type="match status" value="1"/>
</dbReference>
<evidence type="ECO:0000256" key="7">
    <source>
        <dbReference type="RuleBase" id="RU003960"/>
    </source>
</evidence>
<gene>
    <name evidence="9" type="primary">cobM</name>
    <name evidence="9" type="ORF">O1R50_19930</name>
</gene>
<dbReference type="Gene3D" id="3.40.1010.10">
    <property type="entry name" value="Cobalt-precorrin-4 Transmethylase, Domain 1"/>
    <property type="match status" value="1"/>
</dbReference>
<dbReference type="CDD" id="cd11641">
    <property type="entry name" value="Precorrin-4_C11-MT"/>
    <property type="match status" value="1"/>
</dbReference>
<evidence type="ECO:0000256" key="6">
    <source>
        <dbReference type="ARBA" id="ARBA00022691"/>
    </source>
</evidence>
<dbReference type="InterPro" id="IPR035996">
    <property type="entry name" value="4pyrrol_Methylase_sf"/>
</dbReference>
<evidence type="ECO:0000259" key="8">
    <source>
        <dbReference type="Pfam" id="PF00590"/>
    </source>
</evidence>
<dbReference type="RefSeq" id="WP_270111941.1">
    <property type="nucleotide sequence ID" value="NZ_JAPZVP010000017.1"/>
</dbReference>
<dbReference type="AlphaFoldDB" id="A0A9X3PDU4"/>
<dbReference type="PANTHER" id="PTHR45790">
    <property type="entry name" value="SIROHEME SYNTHASE-RELATED"/>
    <property type="match status" value="1"/>
</dbReference>
<evidence type="ECO:0000313" key="9">
    <source>
        <dbReference type="EMBL" id="MDA1361907.1"/>
    </source>
</evidence>